<feature type="transmembrane region" description="Helical" evidence="4">
    <location>
        <begin position="97"/>
        <end position="115"/>
    </location>
</feature>
<keyword evidence="1 4" id="KW-0812">Transmembrane</keyword>
<dbReference type="PANTHER" id="PTHR23528">
    <property type="match status" value="1"/>
</dbReference>
<comment type="caution">
    <text evidence="6">The sequence shown here is derived from an EMBL/GenBank/DDBJ whole genome shotgun (WGS) entry which is preliminary data.</text>
</comment>
<feature type="transmembrane region" description="Helical" evidence="4">
    <location>
        <begin position="158"/>
        <end position="178"/>
    </location>
</feature>
<keyword evidence="7" id="KW-1185">Reference proteome</keyword>
<dbReference type="Gene3D" id="1.20.1250.20">
    <property type="entry name" value="MFS general substrate transporter like domains"/>
    <property type="match status" value="2"/>
</dbReference>
<evidence type="ECO:0000256" key="3">
    <source>
        <dbReference type="ARBA" id="ARBA00023136"/>
    </source>
</evidence>
<organism evidence="6 7">
    <name type="scientific">Asticcacaulis benevestitus DSM 16100 = ATCC BAA-896</name>
    <dbReference type="NCBI Taxonomy" id="1121022"/>
    <lineage>
        <taxon>Bacteria</taxon>
        <taxon>Pseudomonadati</taxon>
        <taxon>Pseudomonadota</taxon>
        <taxon>Alphaproteobacteria</taxon>
        <taxon>Caulobacterales</taxon>
        <taxon>Caulobacteraceae</taxon>
        <taxon>Asticcacaulis</taxon>
    </lineage>
</organism>
<dbReference type="GO" id="GO:0022857">
    <property type="term" value="F:transmembrane transporter activity"/>
    <property type="evidence" value="ECO:0007669"/>
    <property type="project" value="InterPro"/>
</dbReference>
<dbReference type="PATRIC" id="fig|1121022.4.peg.1878"/>
<dbReference type="eggNOG" id="COG2211">
    <property type="taxonomic scope" value="Bacteria"/>
</dbReference>
<feature type="transmembrane region" description="Helical" evidence="4">
    <location>
        <begin position="275"/>
        <end position="298"/>
    </location>
</feature>
<evidence type="ECO:0000313" key="7">
    <source>
        <dbReference type="Proteomes" id="UP000017837"/>
    </source>
</evidence>
<feature type="transmembrane region" description="Helical" evidence="4">
    <location>
        <begin position="24"/>
        <end position="44"/>
    </location>
</feature>
<dbReference type="SUPFAM" id="SSF103473">
    <property type="entry name" value="MFS general substrate transporter"/>
    <property type="match status" value="1"/>
</dbReference>
<dbReference type="InterPro" id="IPR011701">
    <property type="entry name" value="MFS"/>
</dbReference>
<feature type="transmembrane region" description="Helical" evidence="4">
    <location>
        <begin position="121"/>
        <end position="137"/>
    </location>
</feature>
<dbReference type="InterPro" id="IPR020846">
    <property type="entry name" value="MFS_dom"/>
</dbReference>
<sequence length="423" mass="45639">MNELNTGAAEMPVAEHVHGKRRNILLGSLFVNFAVLFALYNGVINVLLPNQVALLDPAHKAANFSFIMFVTLLFTIVATPLAGALSDRVRSPLGRRSPFILFATMVGSAAVLCLILMKTVAAIAVCMVVMSFAYNMMQGPMTTIVADRLDEANRGKGSGFVGAAQTAGGMGGIILAGYLANRLFTGYAVFALAIVATSLLFVVFNREKSSAHDHVEPFHLGRFFTGFWVNPKTYPDFGWAFIGRFLMYLGIQSVITLQLYILQDYIHLDVTASNHAMAILSVITAMTLVISGLISGYLSDLLKVYKYFVVFASLVMATALSIPIMIPTLTGMYIYAAVFGLGYAAFISIDLALITRVLPKRANSSARDMGVMTIANVVPQALSPILAVPLLKAFDNNYAVVFVAAMVCVLMSSLCILPIKSVK</sequence>
<gene>
    <name evidence="6" type="ORF">ABENE_09320</name>
</gene>
<name>V4PD16_9CAUL</name>
<feature type="transmembrane region" description="Helical" evidence="4">
    <location>
        <begin position="184"/>
        <end position="204"/>
    </location>
</feature>
<evidence type="ECO:0000313" key="6">
    <source>
        <dbReference type="EMBL" id="ESQ91822.1"/>
    </source>
</evidence>
<evidence type="ECO:0000256" key="4">
    <source>
        <dbReference type="SAM" id="Phobius"/>
    </source>
</evidence>
<dbReference type="PROSITE" id="PS50850">
    <property type="entry name" value="MFS"/>
    <property type="match status" value="1"/>
</dbReference>
<dbReference type="STRING" id="1121022.GCA_000376105_02636"/>
<feature type="transmembrane region" description="Helical" evidence="4">
    <location>
        <begin position="370"/>
        <end position="391"/>
    </location>
</feature>
<reference evidence="6 7" key="1">
    <citation type="journal article" date="2014" name="Nature">
        <title>Sequential evolution of bacterial morphology by co-option of a developmental regulator.</title>
        <authorList>
            <person name="Jiang C."/>
            <person name="Brown P.J."/>
            <person name="Ducret A."/>
            <person name="Brun Y.V."/>
        </authorList>
    </citation>
    <scope>NUCLEOTIDE SEQUENCE [LARGE SCALE GENOMIC DNA]</scope>
    <source>
        <strain evidence="6 7">DSM 16100</strain>
    </source>
</reference>
<feature type="transmembrane region" description="Helical" evidence="4">
    <location>
        <begin position="397"/>
        <end position="419"/>
    </location>
</feature>
<dbReference type="Pfam" id="PF07690">
    <property type="entry name" value="MFS_1"/>
    <property type="match status" value="1"/>
</dbReference>
<proteinExistence type="predicted"/>
<keyword evidence="2 4" id="KW-1133">Transmembrane helix</keyword>
<feature type="transmembrane region" description="Helical" evidence="4">
    <location>
        <begin position="245"/>
        <end position="263"/>
    </location>
</feature>
<evidence type="ECO:0000256" key="2">
    <source>
        <dbReference type="ARBA" id="ARBA00022989"/>
    </source>
</evidence>
<protein>
    <recommendedName>
        <fullName evidence="5">Major facilitator superfamily (MFS) profile domain-containing protein</fullName>
    </recommendedName>
</protein>
<dbReference type="InterPro" id="IPR036259">
    <property type="entry name" value="MFS_trans_sf"/>
</dbReference>
<dbReference type="RefSeq" id="WP_018082300.1">
    <property type="nucleotide sequence ID" value="NZ_AQWM01000012.1"/>
</dbReference>
<dbReference type="PANTHER" id="PTHR23528:SF1">
    <property type="entry name" value="MAJOR FACILITATOR SUPERFAMILY (MFS) PROFILE DOMAIN-CONTAINING PROTEIN"/>
    <property type="match status" value="1"/>
</dbReference>
<evidence type="ECO:0000259" key="5">
    <source>
        <dbReference type="PROSITE" id="PS50850"/>
    </source>
</evidence>
<dbReference type="OrthoDB" id="7584869at2"/>
<dbReference type="AlphaFoldDB" id="V4PD16"/>
<feature type="transmembrane region" description="Helical" evidence="4">
    <location>
        <begin position="305"/>
        <end position="326"/>
    </location>
</feature>
<accession>V4PD16</accession>
<feature type="transmembrane region" description="Helical" evidence="4">
    <location>
        <begin position="64"/>
        <end position="85"/>
    </location>
</feature>
<keyword evidence="3 4" id="KW-0472">Membrane</keyword>
<evidence type="ECO:0000256" key="1">
    <source>
        <dbReference type="ARBA" id="ARBA00022692"/>
    </source>
</evidence>
<dbReference type="Proteomes" id="UP000017837">
    <property type="component" value="Unassembled WGS sequence"/>
</dbReference>
<feature type="transmembrane region" description="Helical" evidence="4">
    <location>
        <begin position="332"/>
        <end position="358"/>
    </location>
</feature>
<feature type="domain" description="Major facilitator superfamily (MFS) profile" evidence="5">
    <location>
        <begin position="26"/>
        <end position="423"/>
    </location>
</feature>
<dbReference type="EMBL" id="AWGB01000015">
    <property type="protein sequence ID" value="ESQ91822.1"/>
    <property type="molecule type" value="Genomic_DNA"/>
</dbReference>